<dbReference type="InterPro" id="IPR050679">
    <property type="entry name" value="Bact_HTH_transcr_reg"/>
</dbReference>
<dbReference type="PRINTS" id="PR00035">
    <property type="entry name" value="HTHGNTR"/>
</dbReference>
<comment type="caution">
    <text evidence="5">The sequence shown here is derived from an EMBL/GenBank/DDBJ whole genome shotgun (WGS) entry which is preliminary data.</text>
</comment>
<dbReference type="InterPro" id="IPR036388">
    <property type="entry name" value="WH-like_DNA-bd_sf"/>
</dbReference>
<reference evidence="6" key="1">
    <citation type="journal article" date="2018" name="Sci. Rep.">
        <title>Lignite coal burning seam in the remote Altai Mountains harbors a hydrogen-driven thermophilic microbial community.</title>
        <authorList>
            <person name="Kadnikov V.V."/>
            <person name="Mardanov A.V."/>
            <person name="Ivasenko D.A."/>
            <person name="Antsiferov D.V."/>
            <person name="Beletsky A.V."/>
            <person name="Karnachuk O.V."/>
            <person name="Ravin N.V."/>
        </authorList>
    </citation>
    <scope>NUCLEOTIDE SEQUENCE [LARGE SCALE GENOMIC DNA]</scope>
</reference>
<dbReference type="PANTHER" id="PTHR44846">
    <property type="entry name" value="MANNOSYL-D-GLYCERATE TRANSPORT/METABOLISM SYSTEM REPRESSOR MNGR-RELATED"/>
    <property type="match status" value="1"/>
</dbReference>
<dbReference type="AlphaFoldDB" id="A0A2R6Y2A1"/>
<dbReference type="GO" id="GO:0003677">
    <property type="term" value="F:DNA binding"/>
    <property type="evidence" value="ECO:0007669"/>
    <property type="project" value="UniProtKB-KW"/>
</dbReference>
<evidence type="ECO:0000259" key="4">
    <source>
        <dbReference type="PROSITE" id="PS50949"/>
    </source>
</evidence>
<sequence length="246" mass="28112">MLHAHPPGSTSSERPRAAVTVTELVDRLLPQLLKSAERRQHALPSEHAIARQYGVSRTTVRKAYERLQDMGIITAKQGKGSYLQVKQQKIPLLFNGESSFTEKMLGLSVHFYTEPLEYGTLENNVDSANGEREKLFKFVRRRWIEGVPAALHISYIRLRLFPTIEVDGPKIQSIFAYYRHHGITAFGSLESNLDIRFPTPHERFLLSVQPLTPLLEVKTGTTDQTTNQVLEYTQIIYRSDLFTYVL</sequence>
<dbReference type="Gene3D" id="1.10.10.10">
    <property type="entry name" value="Winged helix-like DNA-binding domain superfamily/Winged helix DNA-binding domain"/>
    <property type="match status" value="1"/>
</dbReference>
<organism evidence="5 6">
    <name type="scientific">Candidatus Carbonibacillus altaicus</name>
    <dbReference type="NCBI Taxonomy" id="2163959"/>
    <lineage>
        <taxon>Bacteria</taxon>
        <taxon>Bacillati</taxon>
        <taxon>Bacillota</taxon>
        <taxon>Bacilli</taxon>
        <taxon>Bacillales</taxon>
        <taxon>Candidatus Carbonibacillus</taxon>
    </lineage>
</organism>
<dbReference type="GO" id="GO:0003700">
    <property type="term" value="F:DNA-binding transcription factor activity"/>
    <property type="evidence" value="ECO:0007669"/>
    <property type="project" value="InterPro"/>
</dbReference>
<evidence type="ECO:0000256" key="1">
    <source>
        <dbReference type="ARBA" id="ARBA00023015"/>
    </source>
</evidence>
<evidence type="ECO:0000256" key="2">
    <source>
        <dbReference type="ARBA" id="ARBA00023125"/>
    </source>
</evidence>
<keyword evidence="1" id="KW-0805">Transcription regulation</keyword>
<dbReference type="Pfam" id="PF07702">
    <property type="entry name" value="UTRA"/>
    <property type="match status" value="1"/>
</dbReference>
<dbReference type="SUPFAM" id="SSF46785">
    <property type="entry name" value="Winged helix' DNA-binding domain"/>
    <property type="match status" value="1"/>
</dbReference>
<dbReference type="SUPFAM" id="SSF64288">
    <property type="entry name" value="Chorismate lyase-like"/>
    <property type="match status" value="1"/>
</dbReference>
<dbReference type="Pfam" id="PF00392">
    <property type="entry name" value="GntR"/>
    <property type="match status" value="1"/>
</dbReference>
<dbReference type="SMART" id="SM00866">
    <property type="entry name" value="UTRA"/>
    <property type="match status" value="1"/>
</dbReference>
<evidence type="ECO:0000256" key="3">
    <source>
        <dbReference type="ARBA" id="ARBA00023163"/>
    </source>
</evidence>
<dbReference type="SMART" id="SM00345">
    <property type="entry name" value="HTH_GNTR"/>
    <property type="match status" value="1"/>
</dbReference>
<dbReference type="InterPro" id="IPR028978">
    <property type="entry name" value="Chorismate_lyase_/UTRA_dom_sf"/>
</dbReference>
<protein>
    <submittedName>
        <fullName evidence="5">Putative transcriptional regulator of N-Acetylglucosamine utilization, GntR family</fullName>
    </submittedName>
</protein>
<keyword evidence="3" id="KW-0804">Transcription</keyword>
<dbReference type="InterPro" id="IPR000524">
    <property type="entry name" value="Tscrpt_reg_HTH_GntR"/>
</dbReference>
<gene>
    <name evidence="5" type="ORF">BSOLF_2618</name>
</gene>
<dbReference type="PANTHER" id="PTHR44846:SF17">
    <property type="entry name" value="GNTR-FAMILY TRANSCRIPTIONAL REGULATOR"/>
    <property type="match status" value="1"/>
</dbReference>
<dbReference type="EMBL" id="PEBX01000018">
    <property type="protein sequence ID" value="PTQ56816.1"/>
    <property type="molecule type" value="Genomic_DNA"/>
</dbReference>
<proteinExistence type="predicted"/>
<accession>A0A2R6Y2A1</accession>
<dbReference type="InterPro" id="IPR036390">
    <property type="entry name" value="WH_DNA-bd_sf"/>
</dbReference>
<name>A0A2R6Y2A1_9BACL</name>
<evidence type="ECO:0000313" key="5">
    <source>
        <dbReference type="EMBL" id="PTQ56816.1"/>
    </source>
</evidence>
<dbReference type="PROSITE" id="PS50949">
    <property type="entry name" value="HTH_GNTR"/>
    <property type="match status" value="1"/>
</dbReference>
<dbReference type="CDD" id="cd07377">
    <property type="entry name" value="WHTH_GntR"/>
    <property type="match status" value="1"/>
</dbReference>
<evidence type="ECO:0000313" key="6">
    <source>
        <dbReference type="Proteomes" id="UP000244338"/>
    </source>
</evidence>
<dbReference type="GO" id="GO:0045892">
    <property type="term" value="P:negative regulation of DNA-templated transcription"/>
    <property type="evidence" value="ECO:0007669"/>
    <property type="project" value="TreeGrafter"/>
</dbReference>
<dbReference type="Gene3D" id="3.40.1410.10">
    <property type="entry name" value="Chorismate lyase-like"/>
    <property type="match status" value="1"/>
</dbReference>
<dbReference type="Proteomes" id="UP000244338">
    <property type="component" value="Unassembled WGS sequence"/>
</dbReference>
<dbReference type="InterPro" id="IPR011663">
    <property type="entry name" value="UTRA"/>
</dbReference>
<feature type="domain" description="HTH gntR-type" evidence="4">
    <location>
        <begin position="18"/>
        <end position="86"/>
    </location>
</feature>
<keyword evidence="2" id="KW-0238">DNA-binding</keyword>